<keyword evidence="2" id="KW-0489">Methyltransferase</keyword>
<keyword evidence="3" id="KW-1185">Reference proteome</keyword>
<feature type="domain" description="Methyltransferase type 11" evidence="1">
    <location>
        <begin position="38"/>
        <end position="133"/>
    </location>
</feature>
<dbReference type="Proteomes" id="UP000661112">
    <property type="component" value="Unassembled WGS sequence"/>
</dbReference>
<evidence type="ECO:0000313" key="2">
    <source>
        <dbReference type="EMBL" id="MBD2501755.1"/>
    </source>
</evidence>
<dbReference type="Pfam" id="PF08241">
    <property type="entry name" value="Methyltransf_11"/>
    <property type="match status" value="1"/>
</dbReference>
<evidence type="ECO:0000259" key="1">
    <source>
        <dbReference type="Pfam" id="PF08241"/>
    </source>
</evidence>
<proteinExistence type="predicted"/>
<dbReference type="CDD" id="cd02440">
    <property type="entry name" value="AdoMet_MTases"/>
    <property type="match status" value="1"/>
</dbReference>
<organism evidence="2 3">
    <name type="scientific">Anabaena azotica FACHB-119</name>
    <dbReference type="NCBI Taxonomy" id="947527"/>
    <lineage>
        <taxon>Bacteria</taxon>
        <taxon>Bacillati</taxon>
        <taxon>Cyanobacteriota</taxon>
        <taxon>Cyanophyceae</taxon>
        <taxon>Nostocales</taxon>
        <taxon>Nostocaceae</taxon>
        <taxon>Anabaena</taxon>
        <taxon>Anabaena azotica</taxon>
    </lineage>
</organism>
<dbReference type="EMBL" id="JACJSG010000017">
    <property type="protein sequence ID" value="MBD2501755.1"/>
    <property type="molecule type" value="Genomic_DNA"/>
</dbReference>
<reference evidence="2 3" key="1">
    <citation type="journal article" date="2020" name="ISME J.">
        <title>Comparative genomics reveals insights into cyanobacterial evolution and habitat adaptation.</title>
        <authorList>
            <person name="Chen M.Y."/>
            <person name="Teng W.K."/>
            <person name="Zhao L."/>
            <person name="Hu C.X."/>
            <person name="Zhou Y.K."/>
            <person name="Han B.P."/>
            <person name="Song L.R."/>
            <person name="Shu W.S."/>
        </authorList>
    </citation>
    <scope>NUCLEOTIDE SEQUENCE [LARGE SCALE GENOMIC DNA]</scope>
    <source>
        <strain evidence="2 3">FACHB-119</strain>
    </source>
</reference>
<dbReference type="Gene3D" id="3.40.50.150">
    <property type="entry name" value="Vaccinia Virus protein VP39"/>
    <property type="match status" value="1"/>
</dbReference>
<accession>A0ABR8D610</accession>
<dbReference type="RefSeq" id="WP_190473215.1">
    <property type="nucleotide sequence ID" value="NZ_JACJSG010000017.1"/>
</dbReference>
<comment type="caution">
    <text evidence="2">The sequence shown here is derived from an EMBL/GenBank/DDBJ whole genome shotgun (WGS) entry which is preliminary data.</text>
</comment>
<dbReference type="GO" id="GO:0008168">
    <property type="term" value="F:methyltransferase activity"/>
    <property type="evidence" value="ECO:0007669"/>
    <property type="project" value="UniProtKB-KW"/>
</dbReference>
<dbReference type="InterPro" id="IPR052356">
    <property type="entry name" value="Thiol_S-MT"/>
</dbReference>
<dbReference type="GO" id="GO:0032259">
    <property type="term" value="P:methylation"/>
    <property type="evidence" value="ECO:0007669"/>
    <property type="project" value="UniProtKB-KW"/>
</dbReference>
<dbReference type="InterPro" id="IPR013216">
    <property type="entry name" value="Methyltransf_11"/>
</dbReference>
<evidence type="ECO:0000313" key="3">
    <source>
        <dbReference type="Proteomes" id="UP000661112"/>
    </source>
</evidence>
<dbReference type="InterPro" id="IPR029063">
    <property type="entry name" value="SAM-dependent_MTases_sf"/>
</dbReference>
<sequence>MGIYSQVIFPRLLDWSMSNPLLAKYRQELLQQVTGEVLEIGFGTGLNLAYYPDHIHKITTVDVNPGMNALAQKRIDASGIKVEQLLLSGENLPMADNTFDSIVSTWTLCSIANVEQAIKEVYRVLKPSGKFFFLEHGLSDQPQVQVWQNRLTPMQKVIGDGCHLNRNIQQLIEQSFDDIKLKRFTPKKLPDLMAHMYMGCATKREQGTGIKAF</sequence>
<gene>
    <name evidence="2" type="ORF">H6G83_14275</name>
</gene>
<dbReference type="SUPFAM" id="SSF53335">
    <property type="entry name" value="S-adenosyl-L-methionine-dependent methyltransferases"/>
    <property type="match status" value="1"/>
</dbReference>
<name>A0ABR8D610_9NOST</name>
<dbReference type="PANTHER" id="PTHR45036:SF1">
    <property type="entry name" value="METHYLTRANSFERASE LIKE 7A"/>
    <property type="match status" value="1"/>
</dbReference>
<keyword evidence="2" id="KW-0808">Transferase</keyword>
<dbReference type="PANTHER" id="PTHR45036">
    <property type="entry name" value="METHYLTRANSFERASE LIKE 7B"/>
    <property type="match status" value="1"/>
</dbReference>
<protein>
    <submittedName>
        <fullName evidence="2">Class I SAM-dependent methyltransferase</fullName>
    </submittedName>
</protein>